<feature type="transmembrane region" description="Helical" evidence="5">
    <location>
        <begin position="194"/>
        <end position="217"/>
    </location>
</feature>
<dbReference type="CDD" id="cd07042">
    <property type="entry name" value="STAS_SulP_like_sulfate_transporter"/>
    <property type="match status" value="1"/>
</dbReference>
<dbReference type="InterPro" id="IPR001902">
    <property type="entry name" value="SLC26A/SulP_fam"/>
</dbReference>
<protein>
    <recommendedName>
        <fullName evidence="6">STAS domain-containing protein</fullName>
    </recommendedName>
</protein>
<feature type="transmembrane region" description="Helical" evidence="5">
    <location>
        <begin position="259"/>
        <end position="280"/>
    </location>
</feature>
<keyword evidence="8" id="KW-1185">Reference proteome</keyword>
<evidence type="ECO:0000256" key="3">
    <source>
        <dbReference type="ARBA" id="ARBA00022989"/>
    </source>
</evidence>
<feature type="transmembrane region" description="Helical" evidence="5">
    <location>
        <begin position="292"/>
        <end position="319"/>
    </location>
</feature>
<dbReference type="PANTHER" id="PTHR11814">
    <property type="entry name" value="SULFATE TRANSPORTER"/>
    <property type="match status" value="1"/>
</dbReference>
<keyword evidence="4 5" id="KW-0472">Membrane</keyword>
<dbReference type="AlphaFoldDB" id="A0A6G1GMJ1"/>
<dbReference type="GO" id="GO:0016020">
    <property type="term" value="C:membrane"/>
    <property type="evidence" value="ECO:0007669"/>
    <property type="project" value="UniProtKB-SubCell"/>
</dbReference>
<reference evidence="7" key="1">
    <citation type="journal article" date="2020" name="Stud. Mycol.">
        <title>101 Dothideomycetes genomes: a test case for predicting lifestyles and emergence of pathogens.</title>
        <authorList>
            <person name="Haridas S."/>
            <person name="Albert R."/>
            <person name="Binder M."/>
            <person name="Bloem J."/>
            <person name="Labutti K."/>
            <person name="Salamov A."/>
            <person name="Andreopoulos B."/>
            <person name="Baker S."/>
            <person name="Barry K."/>
            <person name="Bills G."/>
            <person name="Bluhm B."/>
            <person name="Cannon C."/>
            <person name="Castanera R."/>
            <person name="Culley D."/>
            <person name="Daum C."/>
            <person name="Ezra D."/>
            <person name="Gonzalez J."/>
            <person name="Henrissat B."/>
            <person name="Kuo A."/>
            <person name="Liang C."/>
            <person name="Lipzen A."/>
            <person name="Lutzoni F."/>
            <person name="Magnuson J."/>
            <person name="Mondo S."/>
            <person name="Nolan M."/>
            <person name="Ohm R."/>
            <person name="Pangilinan J."/>
            <person name="Park H.-J."/>
            <person name="Ramirez L."/>
            <person name="Alfaro M."/>
            <person name="Sun H."/>
            <person name="Tritt A."/>
            <person name="Yoshinaga Y."/>
            <person name="Zwiers L.-H."/>
            <person name="Turgeon B."/>
            <person name="Goodwin S."/>
            <person name="Spatafora J."/>
            <person name="Crous P."/>
            <person name="Grigoriev I."/>
        </authorList>
    </citation>
    <scope>NUCLEOTIDE SEQUENCE</scope>
    <source>
        <strain evidence="7">CBS 113979</strain>
    </source>
</reference>
<evidence type="ECO:0000256" key="2">
    <source>
        <dbReference type="ARBA" id="ARBA00022692"/>
    </source>
</evidence>
<feature type="transmembrane region" description="Helical" evidence="5">
    <location>
        <begin position="102"/>
        <end position="123"/>
    </location>
</feature>
<dbReference type="PROSITE" id="PS50801">
    <property type="entry name" value="STAS"/>
    <property type="match status" value="1"/>
</dbReference>
<dbReference type="InterPro" id="IPR002645">
    <property type="entry name" value="STAS_dom"/>
</dbReference>
<organism evidence="7 8">
    <name type="scientific">Aulographum hederae CBS 113979</name>
    <dbReference type="NCBI Taxonomy" id="1176131"/>
    <lineage>
        <taxon>Eukaryota</taxon>
        <taxon>Fungi</taxon>
        <taxon>Dikarya</taxon>
        <taxon>Ascomycota</taxon>
        <taxon>Pezizomycotina</taxon>
        <taxon>Dothideomycetes</taxon>
        <taxon>Pleosporomycetidae</taxon>
        <taxon>Aulographales</taxon>
        <taxon>Aulographaceae</taxon>
    </lineage>
</organism>
<accession>A0A6G1GMJ1</accession>
<dbReference type="GO" id="GO:0055085">
    <property type="term" value="P:transmembrane transport"/>
    <property type="evidence" value="ECO:0007669"/>
    <property type="project" value="InterPro"/>
</dbReference>
<dbReference type="Gene3D" id="3.30.750.24">
    <property type="entry name" value="STAS domain"/>
    <property type="match status" value="1"/>
</dbReference>
<evidence type="ECO:0000313" key="8">
    <source>
        <dbReference type="Proteomes" id="UP000800041"/>
    </source>
</evidence>
<evidence type="ECO:0000256" key="4">
    <source>
        <dbReference type="ARBA" id="ARBA00023136"/>
    </source>
</evidence>
<keyword evidence="3 5" id="KW-1133">Transmembrane helix</keyword>
<name>A0A6G1GMJ1_9PEZI</name>
<dbReference type="EMBL" id="ML977189">
    <property type="protein sequence ID" value="KAF1982030.1"/>
    <property type="molecule type" value="Genomic_DNA"/>
</dbReference>
<sequence>MVGIYSFALGALELGWILDFISVPVLNGFISAAAIVITLGQLDSLLGIPDVGDGTATIIHDLFANLPRASGVTIAIGLSGVVLLQGLQFLGQKWGKKYKIVWVLSISRAAIALLLFTGISFGVNKSRPLNDPLFELSKVKANSIVPPRAPDTALLAKVAGRSIAPLVAAALEHIAIAKAFGAKNGYIIEPSQELVYLGLTNFFNSFFSAMAVGGAMSRTAVNSESGVKSPLSGLVTAGFVLLGIYKLSPALFWIPKATLAAIIVTAVWALINIRVFGKYWRTSFTDFVASQIAFWVTLFVSAETGIGVAVGFSVLCLLVRSAFARADLDTAATRRSQQAFRLEISAAGGKVPQDTEIFSFGESVVFVNAYRVVGEVVDVVQTLHEGSPVLKRQKKEREERGERLWSVSAEKKLERLRREAGVFGEPPVIKVVVLDFTKVARLDTTGLKAMGDMKKEIWTYAGSEAELRFVGLNSAVRKRFERGGWELVDSDHIGDNVPIREGDHVVYPSVAAAVWERRGFMEEAYEQHGDGKTGA</sequence>
<evidence type="ECO:0000256" key="5">
    <source>
        <dbReference type="SAM" id="Phobius"/>
    </source>
</evidence>
<dbReference type="Pfam" id="PF01740">
    <property type="entry name" value="STAS"/>
    <property type="match status" value="1"/>
</dbReference>
<gene>
    <name evidence="7" type="ORF">K402DRAFT_397915</name>
</gene>
<evidence type="ECO:0000256" key="1">
    <source>
        <dbReference type="ARBA" id="ARBA00004141"/>
    </source>
</evidence>
<dbReference type="Pfam" id="PF00916">
    <property type="entry name" value="Sulfate_transp"/>
    <property type="match status" value="1"/>
</dbReference>
<dbReference type="InterPro" id="IPR011547">
    <property type="entry name" value="SLC26A/SulP_dom"/>
</dbReference>
<feature type="transmembrane region" description="Helical" evidence="5">
    <location>
        <begin position="69"/>
        <end position="90"/>
    </location>
</feature>
<dbReference type="InterPro" id="IPR036513">
    <property type="entry name" value="STAS_dom_sf"/>
</dbReference>
<keyword evidence="2 5" id="KW-0812">Transmembrane</keyword>
<dbReference type="Proteomes" id="UP000800041">
    <property type="component" value="Unassembled WGS sequence"/>
</dbReference>
<dbReference type="SUPFAM" id="SSF52091">
    <property type="entry name" value="SpoIIaa-like"/>
    <property type="match status" value="1"/>
</dbReference>
<feature type="transmembrane region" description="Helical" evidence="5">
    <location>
        <begin position="12"/>
        <end position="37"/>
    </location>
</feature>
<proteinExistence type="predicted"/>
<evidence type="ECO:0000313" key="7">
    <source>
        <dbReference type="EMBL" id="KAF1982030.1"/>
    </source>
</evidence>
<evidence type="ECO:0000259" key="6">
    <source>
        <dbReference type="PROSITE" id="PS50801"/>
    </source>
</evidence>
<comment type="subcellular location">
    <subcellularLocation>
        <location evidence="1">Membrane</location>
        <topology evidence="1">Multi-pass membrane protein</topology>
    </subcellularLocation>
</comment>
<feature type="domain" description="STAS" evidence="6">
    <location>
        <begin position="357"/>
        <end position="517"/>
    </location>
</feature>
<dbReference type="OrthoDB" id="288203at2759"/>